<organism evidence="3 4">
    <name type="scientific">Brevundimonas naejangsanensis</name>
    <dbReference type="NCBI Taxonomy" id="588932"/>
    <lineage>
        <taxon>Bacteria</taxon>
        <taxon>Pseudomonadati</taxon>
        <taxon>Pseudomonadota</taxon>
        <taxon>Alphaproteobacteria</taxon>
        <taxon>Caulobacterales</taxon>
        <taxon>Caulobacteraceae</taxon>
        <taxon>Brevundimonas</taxon>
    </lineage>
</organism>
<evidence type="ECO:0000259" key="2">
    <source>
        <dbReference type="Pfam" id="PF13400"/>
    </source>
</evidence>
<sequence>MGLASSANVAPATDGTEFLVTHYCHDRPAANRCSGEQHAAYPGSHSDPRGAPEPDVFARPASGRRQCRAAGRPHDRSPSGCAEPRDRGGNWYLTQRSMQHAADSAALAAATNGDVGYLIEARAVGARYGYANGALNTTVDAIDTAACPPPSTATNCYRVTISRPVPLYMMGIVGFSGDTAIGDRRAQTVRAQAVARPRGRGENYCLIGLSSSGEAIRINGGPNVDLAGCDMFSNSNLRCNGANSDNGVYYGDAVGTSNCGQVQRGGQSPIVDPFAQLSANPPIPANTCGAYPQGASGPVLSTSESWASPVKKCGDTRLTADVNVTAPNSVLVVYNGKLDLNGHKLQTSGSGSLTVIFSGTRTQGGSTTYSHFPANSTGTGRLDIAAPKTGALKGVAILQDGRLTGNKNDLDMVYKGNDPTLLIQGLIYMPNGNFQINGAINHKTDGLSCIGIVAKTILVSGTGSIFDNPTSECREAGLELPAVPGTANRLRLVQ</sequence>
<dbReference type="Proteomes" id="UP000276984">
    <property type="component" value="Chromosome"/>
</dbReference>
<dbReference type="InterPro" id="IPR028087">
    <property type="entry name" value="Tad_N"/>
</dbReference>
<dbReference type="Pfam" id="PF13400">
    <property type="entry name" value="Tad"/>
    <property type="match status" value="1"/>
</dbReference>
<dbReference type="AlphaFoldDB" id="A0A494RC88"/>
<evidence type="ECO:0000313" key="4">
    <source>
        <dbReference type="Proteomes" id="UP000276984"/>
    </source>
</evidence>
<accession>A0A494RC88</accession>
<name>A0A494RC88_9CAUL</name>
<gene>
    <name evidence="3" type="ORF">D8I30_01000</name>
</gene>
<feature type="domain" description="Putative Flp pilus-assembly TadG-like N-terminal" evidence="2">
    <location>
        <begin position="88"/>
        <end position="111"/>
    </location>
</feature>
<protein>
    <recommendedName>
        <fullName evidence="2">Putative Flp pilus-assembly TadG-like N-terminal domain-containing protein</fullName>
    </recommendedName>
</protein>
<keyword evidence="4" id="KW-1185">Reference proteome</keyword>
<feature type="compositionally biased region" description="Basic and acidic residues" evidence="1">
    <location>
        <begin position="72"/>
        <end position="88"/>
    </location>
</feature>
<evidence type="ECO:0000256" key="1">
    <source>
        <dbReference type="SAM" id="MobiDB-lite"/>
    </source>
</evidence>
<dbReference type="EMBL" id="CP032707">
    <property type="protein sequence ID" value="AYG93918.1"/>
    <property type="molecule type" value="Genomic_DNA"/>
</dbReference>
<proteinExistence type="predicted"/>
<dbReference type="OrthoDB" id="7418984at2"/>
<evidence type="ECO:0000313" key="3">
    <source>
        <dbReference type="EMBL" id="AYG93918.1"/>
    </source>
</evidence>
<feature type="region of interest" description="Disordered" evidence="1">
    <location>
        <begin position="34"/>
        <end position="88"/>
    </location>
</feature>
<reference evidence="3 4" key="1">
    <citation type="submission" date="2018-10" db="EMBL/GenBank/DDBJ databases">
        <title>Complete genome sequence of Brevundimonas naejangsanensis BRV3.</title>
        <authorList>
            <person name="Berrios L."/>
            <person name="Ely B."/>
        </authorList>
    </citation>
    <scope>NUCLEOTIDE SEQUENCE [LARGE SCALE GENOMIC DNA]</scope>
    <source>
        <strain evidence="3 4">BRV3</strain>
    </source>
</reference>